<gene>
    <name evidence="1" type="ORF">VT50_0211860</name>
</gene>
<protein>
    <submittedName>
        <fullName evidence="1">Uncharacterized protein</fullName>
    </submittedName>
</protein>
<dbReference type="Gene3D" id="3.40.30.120">
    <property type="match status" value="1"/>
</dbReference>
<dbReference type="OrthoDB" id="8670884at2"/>
<dbReference type="AlphaFoldDB" id="A0A1V4D6U4"/>
<proteinExistence type="predicted"/>
<evidence type="ECO:0000313" key="1">
    <source>
        <dbReference type="EMBL" id="OPF80635.1"/>
    </source>
</evidence>
<organism evidence="1 2">
    <name type="scientific">Streptomyces antioxidans</name>
    <dbReference type="NCBI Taxonomy" id="1507734"/>
    <lineage>
        <taxon>Bacteria</taxon>
        <taxon>Bacillati</taxon>
        <taxon>Actinomycetota</taxon>
        <taxon>Actinomycetes</taxon>
        <taxon>Kitasatosporales</taxon>
        <taxon>Streptomycetaceae</taxon>
        <taxon>Streptomyces</taxon>
    </lineage>
</organism>
<dbReference type="Pfam" id="PF21274">
    <property type="entry name" value="Rng_hyd_C"/>
    <property type="match status" value="1"/>
</dbReference>
<keyword evidence="2" id="KW-1185">Reference proteome</keyword>
<dbReference type="RefSeq" id="WP_046089948.1">
    <property type="nucleotide sequence ID" value="NZ_LAKD02000029.1"/>
</dbReference>
<name>A0A1V4D6U4_9ACTN</name>
<evidence type="ECO:0000313" key="2">
    <source>
        <dbReference type="Proteomes" id="UP000033615"/>
    </source>
</evidence>
<sequence>MRVRARTSRRAARDANRADALATAEAIAGSADRLRTVTARPVTTHDGWAGRRTVPVRPDGHVAWNTALSTQ</sequence>
<dbReference type="Proteomes" id="UP000033615">
    <property type="component" value="Unassembled WGS sequence"/>
</dbReference>
<accession>A0A1V4D6U4</accession>
<reference evidence="1" key="1">
    <citation type="submission" date="2016-12" db="EMBL/GenBank/DDBJ databases">
        <title>Genome sequence of Streptomyces antioxidans MUSC 164.</title>
        <authorList>
            <person name="Lee L.-H."/>
            <person name="Ser H.-L."/>
        </authorList>
    </citation>
    <scope>NUCLEOTIDE SEQUENCE [LARGE SCALE GENOMIC DNA]</scope>
    <source>
        <strain evidence="1">MUSC 164</strain>
    </source>
</reference>
<comment type="caution">
    <text evidence="1">The sequence shown here is derived from an EMBL/GenBank/DDBJ whole genome shotgun (WGS) entry which is preliminary data.</text>
</comment>
<dbReference type="EMBL" id="LAKD02000029">
    <property type="protein sequence ID" value="OPF80635.1"/>
    <property type="molecule type" value="Genomic_DNA"/>
</dbReference>